<comment type="caution">
    <text evidence="2">The sequence shown here is derived from an EMBL/GenBank/DDBJ whole genome shotgun (WGS) entry which is preliminary data.</text>
</comment>
<evidence type="ECO:0000256" key="1">
    <source>
        <dbReference type="SAM" id="MobiDB-lite"/>
    </source>
</evidence>
<proteinExistence type="predicted"/>
<feature type="compositionally biased region" description="Basic and acidic residues" evidence="1">
    <location>
        <begin position="1"/>
        <end position="16"/>
    </location>
</feature>
<name>A0A483IL02_KLEPN</name>
<sequence length="76" mass="9154">MSTFNTHKDRKPDGMPKPHKHPRSCWIGANPGRWNRIFTTKSRRADDRANEWRIIAGYDPDVILWMPDRRPSVYYW</sequence>
<dbReference type="AlphaFoldDB" id="A0A483IL02"/>
<evidence type="ECO:0000313" key="2">
    <source>
        <dbReference type="EMBL" id="TCX34456.1"/>
    </source>
</evidence>
<organism evidence="2">
    <name type="scientific">Klebsiella pneumoniae</name>
    <dbReference type="NCBI Taxonomy" id="573"/>
    <lineage>
        <taxon>Bacteria</taxon>
        <taxon>Pseudomonadati</taxon>
        <taxon>Pseudomonadota</taxon>
        <taxon>Gammaproteobacteria</taxon>
        <taxon>Enterobacterales</taxon>
        <taxon>Enterobacteriaceae</taxon>
        <taxon>Klebsiella/Raoultella group</taxon>
        <taxon>Klebsiella</taxon>
        <taxon>Klebsiella pneumoniae complex</taxon>
    </lineage>
</organism>
<dbReference type="EMBL" id="SDCJ01000026">
    <property type="protein sequence ID" value="TCX34456.1"/>
    <property type="molecule type" value="Genomic_DNA"/>
</dbReference>
<reference evidence="2" key="1">
    <citation type="submission" date="2019-01" db="EMBL/GenBank/DDBJ databases">
        <authorList>
            <person name="Lista F."/>
            <person name="Anselmo A."/>
        </authorList>
    </citation>
    <scope>NUCLEOTIDE SEQUENCE</scope>
    <source>
        <strain evidence="2">13S</strain>
    </source>
</reference>
<feature type="region of interest" description="Disordered" evidence="1">
    <location>
        <begin position="1"/>
        <end position="24"/>
    </location>
</feature>
<gene>
    <name evidence="2" type="ORF">ETE75_24360</name>
</gene>
<accession>A0A483IL02</accession>
<protein>
    <submittedName>
        <fullName evidence="2">Uncharacterized protein</fullName>
    </submittedName>
</protein>